<name>A0A3N2PVP4_SODAK</name>
<dbReference type="GO" id="GO:0160198">
    <property type="term" value="F:polyprenal reductase activity"/>
    <property type="evidence" value="ECO:0007669"/>
    <property type="project" value="UniProtKB-EC"/>
</dbReference>
<sequence>MSASIVAQLREAVCRSYPSQWCQAFFLLSAGIVLSMQLIPEEARRALLDYGPRTAQTSNSSGDGGGATAKAEAKDAGFGSGLVGIMVRTLALLGHTPHAWFRHFYVASVASSAFWAGQFAVRGAVLRTLATWQAGRTPSASSMSLEQVRVVWALMALQGARRLYECAVVMKPSSQSQMLSIHWLLGLAFYLNMGIAVWIEGSQSILDPPDHLEAASLLRSPSRVLGLSLFGFAWRQQHVCHKYLASLKKYTLPDHGLFRHIVCAHYTCECLIYLGLAMVAAPPGQWRNRTLWSGLIFVAVNLGSTANGTQKWYAQKFGADKVAGKWRMIPYIF</sequence>
<keyword evidence="3 5" id="KW-1133">Transmembrane helix</keyword>
<dbReference type="GO" id="GO:0016095">
    <property type="term" value="P:polyprenol catabolic process"/>
    <property type="evidence" value="ECO:0007669"/>
    <property type="project" value="UniProtKB-UniRule"/>
</dbReference>
<keyword evidence="5" id="KW-0256">Endoplasmic reticulum</keyword>
<dbReference type="Proteomes" id="UP000272025">
    <property type="component" value="Unassembled WGS sequence"/>
</dbReference>
<dbReference type="STRING" id="1314773.A0A3N2PVP4"/>
<evidence type="ECO:0000313" key="8">
    <source>
        <dbReference type="Proteomes" id="UP000272025"/>
    </source>
</evidence>
<feature type="transmembrane region" description="Helical" evidence="5">
    <location>
        <begin position="100"/>
        <end position="121"/>
    </location>
</feature>
<dbReference type="PANTHER" id="PTHR14624:SF0">
    <property type="entry name" value="POLYPRENOL REDUCTASE"/>
    <property type="match status" value="1"/>
</dbReference>
<dbReference type="EC" id="1.3.1.94" evidence="5"/>
<feature type="transmembrane region" description="Helical" evidence="5">
    <location>
        <begin position="179"/>
        <end position="199"/>
    </location>
</feature>
<comment type="function">
    <text evidence="5">Plays a key role in early steps of protein N-linked glycosylation by being involved in the conversion of polyprenol into dolichol. Acts as a polyprenal reductase that mediates the reduction of polyprenal into dolichal in a NADP-dependent mechanism. Dolichols are required for the synthesis of dolichol-linked monosaccharides and the oligosaccharide precursor used for N-glycosylation.</text>
</comment>
<comment type="similarity">
    <text evidence="5">Belongs to the steroid 5-alpha reductase family. Polyprenal reductase subfamily.</text>
</comment>
<comment type="catalytic activity">
    <reaction evidence="5">
        <text>a di-trans,poly-cis-dolichal + NADP(+) = a di-trans,poly-cis-polyprenal + NADPH + H(+)</text>
        <dbReference type="Rhea" id="RHEA:80727"/>
        <dbReference type="Rhea" id="RHEA-COMP:19536"/>
        <dbReference type="Rhea" id="RHEA-COMP:19537"/>
        <dbReference type="ChEBI" id="CHEBI:15378"/>
        <dbReference type="ChEBI" id="CHEBI:57783"/>
        <dbReference type="ChEBI" id="CHEBI:58349"/>
        <dbReference type="ChEBI" id="CHEBI:231623"/>
        <dbReference type="ChEBI" id="CHEBI:231637"/>
        <dbReference type="EC" id="1.3.1.94"/>
    </reaction>
    <physiologicalReaction direction="right-to-left" evidence="5">
        <dbReference type="Rhea" id="RHEA:80729"/>
    </physiologicalReaction>
</comment>
<accession>A0A3N2PVP4</accession>
<dbReference type="AlphaFoldDB" id="A0A3N2PVP4"/>
<comment type="subcellular location">
    <subcellularLocation>
        <location evidence="1">Endomembrane system</location>
        <topology evidence="1">Multi-pass membrane protein</topology>
    </subcellularLocation>
    <subcellularLocation>
        <location evidence="5">Endoplasmic reticulum membrane</location>
    </subcellularLocation>
</comment>
<gene>
    <name evidence="7" type="ORF">SODALDRAFT_165461</name>
</gene>
<dbReference type="GeneID" id="39575450"/>
<feature type="domain" description="3-oxo-5-alpha-steroid 4-dehydrogenase C-terminal" evidence="6">
    <location>
        <begin position="214"/>
        <end position="333"/>
    </location>
</feature>
<dbReference type="RefSeq" id="XP_028466381.1">
    <property type="nucleotide sequence ID" value="XM_028606972.1"/>
</dbReference>
<evidence type="ECO:0000256" key="3">
    <source>
        <dbReference type="ARBA" id="ARBA00022989"/>
    </source>
</evidence>
<keyword evidence="4 5" id="KW-0472">Membrane</keyword>
<feature type="transmembrane region" description="Helical" evidence="5">
    <location>
        <begin position="21"/>
        <end position="39"/>
    </location>
</feature>
<dbReference type="GO" id="GO:0005789">
    <property type="term" value="C:endoplasmic reticulum membrane"/>
    <property type="evidence" value="ECO:0007669"/>
    <property type="project" value="UniProtKB-SubCell"/>
</dbReference>
<dbReference type="PANTHER" id="PTHR14624">
    <property type="entry name" value="DFG10 PROTEIN"/>
    <property type="match status" value="1"/>
</dbReference>
<keyword evidence="2 5" id="KW-0812">Transmembrane</keyword>
<dbReference type="GO" id="GO:0006488">
    <property type="term" value="P:dolichol-linked oligosaccharide biosynthetic process"/>
    <property type="evidence" value="ECO:0007669"/>
    <property type="project" value="UniProtKB-UniRule"/>
</dbReference>
<keyword evidence="5" id="KW-0521">NADP</keyword>
<proteinExistence type="inferred from homology"/>
<comment type="pathway">
    <text evidence="5">Protein modification; protein glycosylation.</text>
</comment>
<dbReference type="OrthoDB" id="541710at2759"/>
<dbReference type="UniPathway" id="UPA00378"/>
<dbReference type="InterPro" id="IPR001104">
    <property type="entry name" value="3-oxo-5_a-steroid_4-DH_C"/>
</dbReference>
<protein>
    <recommendedName>
        <fullName evidence="5">Polyprenal reductase</fullName>
        <ecNumber evidence="5">1.3.1.94</ecNumber>
    </recommendedName>
</protein>
<keyword evidence="5" id="KW-0560">Oxidoreductase</keyword>
<reference evidence="7 8" key="1">
    <citation type="journal article" date="2018" name="Mol. Ecol.">
        <title>The obligate alkalophilic soda-lake fungus Sodiomyces alkalinus has shifted to a protein diet.</title>
        <authorList>
            <person name="Grum-Grzhimaylo A.A."/>
            <person name="Falkoski D.L."/>
            <person name="van den Heuvel J."/>
            <person name="Valero-Jimenez C.A."/>
            <person name="Min B."/>
            <person name="Choi I.G."/>
            <person name="Lipzen A."/>
            <person name="Daum C.G."/>
            <person name="Aanen D.K."/>
            <person name="Tsang A."/>
            <person name="Henrissat B."/>
            <person name="Bilanenko E.N."/>
            <person name="de Vries R.P."/>
            <person name="van Kan J.A.L."/>
            <person name="Grigoriev I.V."/>
            <person name="Debets A.J.M."/>
        </authorList>
    </citation>
    <scope>NUCLEOTIDE SEQUENCE [LARGE SCALE GENOMIC DNA]</scope>
    <source>
        <strain evidence="7 8">F11</strain>
    </source>
</reference>
<evidence type="ECO:0000313" key="7">
    <source>
        <dbReference type="EMBL" id="ROT38575.1"/>
    </source>
</evidence>
<evidence type="ECO:0000259" key="6">
    <source>
        <dbReference type="Pfam" id="PF02544"/>
    </source>
</evidence>
<dbReference type="GO" id="GO:0102389">
    <property type="term" value="F:polyprenol reductase activity"/>
    <property type="evidence" value="ECO:0007669"/>
    <property type="project" value="UniProtKB-UniRule"/>
</dbReference>
<dbReference type="GO" id="GO:0003865">
    <property type="term" value="F:3-oxo-5-alpha-steroid 4-dehydrogenase activity"/>
    <property type="evidence" value="ECO:0007669"/>
    <property type="project" value="TreeGrafter"/>
</dbReference>
<dbReference type="Pfam" id="PF02544">
    <property type="entry name" value="Steroid_dh"/>
    <property type="match status" value="1"/>
</dbReference>
<comment type="caution">
    <text evidence="5">Lacks conserved residue(s) required for the propagation of feature annotation.</text>
</comment>
<keyword evidence="8" id="KW-1185">Reference proteome</keyword>
<organism evidence="7 8">
    <name type="scientific">Sodiomyces alkalinus (strain CBS 110278 / VKM F-3762 / F11)</name>
    <name type="common">Alkaliphilic filamentous fungus</name>
    <dbReference type="NCBI Taxonomy" id="1314773"/>
    <lineage>
        <taxon>Eukaryota</taxon>
        <taxon>Fungi</taxon>
        <taxon>Dikarya</taxon>
        <taxon>Ascomycota</taxon>
        <taxon>Pezizomycotina</taxon>
        <taxon>Sordariomycetes</taxon>
        <taxon>Hypocreomycetidae</taxon>
        <taxon>Glomerellales</taxon>
        <taxon>Plectosphaerellaceae</taxon>
        <taxon>Sodiomyces</taxon>
    </lineage>
</organism>
<dbReference type="InterPro" id="IPR039698">
    <property type="entry name" value="Dfg10/SRD5A3"/>
</dbReference>
<dbReference type="EMBL" id="ML119055">
    <property type="protein sequence ID" value="ROT38575.1"/>
    <property type="molecule type" value="Genomic_DNA"/>
</dbReference>
<evidence type="ECO:0000256" key="5">
    <source>
        <dbReference type="RuleBase" id="RU367081"/>
    </source>
</evidence>
<evidence type="ECO:0000256" key="4">
    <source>
        <dbReference type="ARBA" id="ARBA00023136"/>
    </source>
</evidence>
<evidence type="ECO:0000256" key="1">
    <source>
        <dbReference type="ARBA" id="ARBA00004127"/>
    </source>
</evidence>
<dbReference type="PROSITE" id="PS50244">
    <property type="entry name" value="S5A_REDUCTASE"/>
    <property type="match status" value="1"/>
</dbReference>
<evidence type="ECO:0000256" key="2">
    <source>
        <dbReference type="ARBA" id="ARBA00022692"/>
    </source>
</evidence>